<feature type="coiled-coil region" evidence="1">
    <location>
        <begin position="311"/>
        <end position="338"/>
    </location>
</feature>
<name>A0ABX0YMJ8_9PSED</name>
<protein>
    <recommendedName>
        <fullName evidence="5">Chromosome partition protein Smc</fullName>
    </recommendedName>
</protein>
<comment type="caution">
    <text evidence="3">The sequence shown here is derived from an EMBL/GenBank/DDBJ whole genome shotgun (WGS) entry which is preliminary data.</text>
</comment>
<accession>A0ABX0YMJ8</accession>
<evidence type="ECO:0000256" key="1">
    <source>
        <dbReference type="SAM" id="Coils"/>
    </source>
</evidence>
<dbReference type="Proteomes" id="UP000746535">
    <property type="component" value="Unassembled WGS sequence"/>
</dbReference>
<organism evidence="3 4">
    <name type="scientific">Pseudomonas quercus</name>
    <dbReference type="NCBI Taxonomy" id="2722792"/>
    <lineage>
        <taxon>Bacteria</taxon>
        <taxon>Pseudomonadati</taxon>
        <taxon>Pseudomonadota</taxon>
        <taxon>Gammaproteobacteria</taxon>
        <taxon>Pseudomonadales</taxon>
        <taxon>Pseudomonadaceae</taxon>
        <taxon>Pseudomonas</taxon>
    </lineage>
</organism>
<dbReference type="RefSeq" id="WP_168085950.1">
    <property type="nucleotide sequence ID" value="NZ_JAAVJI010000018.1"/>
</dbReference>
<evidence type="ECO:0000313" key="4">
    <source>
        <dbReference type="Proteomes" id="UP000746535"/>
    </source>
</evidence>
<feature type="region of interest" description="Disordered" evidence="2">
    <location>
        <begin position="1"/>
        <end position="81"/>
    </location>
</feature>
<reference evidence="3 4" key="1">
    <citation type="submission" date="2020-03" db="EMBL/GenBank/DDBJ databases">
        <authorList>
            <person name="Wang L."/>
            <person name="He N."/>
            <person name="Li Y."/>
            <person name="Fang Y."/>
            <person name="Zhang F."/>
        </authorList>
    </citation>
    <scope>NUCLEOTIDE SEQUENCE [LARGE SCALE GENOMIC DNA]</scope>
    <source>
        <strain evidence="4">hsmgli-8</strain>
    </source>
</reference>
<feature type="compositionally biased region" description="Basic and acidic residues" evidence="2">
    <location>
        <begin position="217"/>
        <end position="231"/>
    </location>
</feature>
<feature type="region of interest" description="Disordered" evidence="2">
    <location>
        <begin position="208"/>
        <end position="231"/>
    </location>
</feature>
<gene>
    <name evidence="3" type="ORF">HBH25_21310</name>
</gene>
<evidence type="ECO:0008006" key="5">
    <source>
        <dbReference type="Google" id="ProtNLM"/>
    </source>
</evidence>
<feature type="coiled-coil region" evidence="1">
    <location>
        <begin position="145"/>
        <end position="200"/>
    </location>
</feature>
<dbReference type="EMBL" id="JAAVJI010000018">
    <property type="protein sequence ID" value="NJP03379.1"/>
    <property type="molecule type" value="Genomic_DNA"/>
</dbReference>
<keyword evidence="4" id="KW-1185">Reference proteome</keyword>
<feature type="coiled-coil region" evidence="1">
    <location>
        <begin position="233"/>
        <end position="267"/>
    </location>
</feature>
<sequence>MDVSRSGQLSAQYQQHIDPAEHDQKTSSTVADKGGRDSAPSKPVSQDKPYHEPLPSGGSNRTYRPRSLSETRIHAQLSQDENEKVLSLKDFDKSLENFGEFFASHTVALHHELDSMKNTVGELSTSLATIKNQKSNLEQTVSARKEGAKARAISRENTIKELQEENKGLNFYKDQSDSLMAKMQEAVDSMESKLGKLNKDLGEKSKIISSQSNAIKKGKESSKEVKNSHLEDLQEKDRTIVDIQNQINNLQSELDTEKQKNTLLQAQLGAISSTERQFTPAKSDALVKTGKKISDQSEVLQKLNTKLLDERKVMVAQNKENKEEIAQLKARLIQLAKLAGIELPEAN</sequence>
<proteinExistence type="predicted"/>
<evidence type="ECO:0000313" key="3">
    <source>
        <dbReference type="EMBL" id="NJP03379.1"/>
    </source>
</evidence>
<evidence type="ECO:0000256" key="2">
    <source>
        <dbReference type="SAM" id="MobiDB-lite"/>
    </source>
</evidence>
<feature type="compositionally biased region" description="Polar residues" evidence="2">
    <location>
        <begin position="1"/>
        <end position="15"/>
    </location>
</feature>
<keyword evidence="1" id="KW-0175">Coiled coil</keyword>